<dbReference type="PANTHER" id="PTHR24320">
    <property type="entry name" value="RETINOL DEHYDROGENASE"/>
    <property type="match status" value="1"/>
</dbReference>
<dbReference type="InterPro" id="IPR002347">
    <property type="entry name" value="SDR_fam"/>
</dbReference>
<comment type="similarity">
    <text evidence="1">Belongs to the short-chain dehydrogenases/reductases (SDR) family.</text>
</comment>
<dbReference type="InterPro" id="IPR036291">
    <property type="entry name" value="NAD(P)-bd_dom_sf"/>
</dbReference>
<dbReference type="Proteomes" id="UP001153069">
    <property type="component" value="Unassembled WGS sequence"/>
</dbReference>
<gene>
    <name evidence="3" type="ORF">SEMRO_1241_G255410.1</name>
</gene>
<evidence type="ECO:0000256" key="1">
    <source>
        <dbReference type="ARBA" id="ARBA00006484"/>
    </source>
</evidence>
<proteinExistence type="inferred from homology"/>
<evidence type="ECO:0000313" key="3">
    <source>
        <dbReference type="EMBL" id="CAB9521858.1"/>
    </source>
</evidence>
<dbReference type="Gene3D" id="3.40.50.720">
    <property type="entry name" value="NAD(P)-binding Rossmann-like Domain"/>
    <property type="match status" value="1"/>
</dbReference>
<comment type="caution">
    <text evidence="3">The sequence shown here is derived from an EMBL/GenBank/DDBJ whole genome shotgun (WGS) entry which is preliminary data.</text>
</comment>
<accession>A0A9N8HNQ4</accession>
<dbReference type="GO" id="GO:0016491">
    <property type="term" value="F:oxidoreductase activity"/>
    <property type="evidence" value="ECO:0007669"/>
    <property type="project" value="UniProtKB-KW"/>
</dbReference>
<name>A0A9N8HNQ4_9STRA</name>
<dbReference type="EMBL" id="CAICTM010001239">
    <property type="protein sequence ID" value="CAB9521858.1"/>
    <property type="molecule type" value="Genomic_DNA"/>
</dbReference>
<dbReference type="SUPFAM" id="SSF51735">
    <property type="entry name" value="NAD(P)-binding Rossmann-fold domains"/>
    <property type="match status" value="1"/>
</dbReference>
<protein>
    <submittedName>
        <fullName evidence="3">Short chain dehydrogenase</fullName>
    </submittedName>
</protein>
<evidence type="ECO:0000313" key="4">
    <source>
        <dbReference type="Proteomes" id="UP001153069"/>
    </source>
</evidence>
<sequence>MSERRRIFFVTGANGGVGLEATRQLLQDDSNCHVYMLCRSKERAEKALETLDHQGRAFFLAFDATQDFCQDIPDTIDSIDGLLLNAGGFGDDPKLTPTTRQDGNTVCPVAQLNLLGHAALVKKLLALGKLTSTSRIVASGTEGCFAPPSPNFQWETCDFSKHLAGEIAVQGSPYGWVKGILAFYWAAFARHHPDIFVLTVSPGAVKGTGLLNHGGVTSVLRMFAHALIFFKGSNTIQVGAKHYVDALLARGDFSADKGVASGSFFAHRKGYNQDFGDVTQHKAGKAFADQAIQDRAWEAVEAML</sequence>
<dbReference type="PANTHER" id="PTHR24320:SF266">
    <property type="entry name" value="DEHYDROGENASE_REDUCTASE SDR FAMILY MEMBER 12"/>
    <property type="match status" value="1"/>
</dbReference>
<dbReference type="AlphaFoldDB" id="A0A9N8HNQ4"/>
<organism evidence="3 4">
    <name type="scientific">Seminavis robusta</name>
    <dbReference type="NCBI Taxonomy" id="568900"/>
    <lineage>
        <taxon>Eukaryota</taxon>
        <taxon>Sar</taxon>
        <taxon>Stramenopiles</taxon>
        <taxon>Ochrophyta</taxon>
        <taxon>Bacillariophyta</taxon>
        <taxon>Bacillariophyceae</taxon>
        <taxon>Bacillariophycidae</taxon>
        <taxon>Naviculales</taxon>
        <taxon>Naviculaceae</taxon>
        <taxon>Seminavis</taxon>
    </lineage>
</organism>
<reference evidence="3" key="1">
    <citation type="submission" date="2020-06" db="EMBL/GenBank/DDBJ databases">
        <authorList>
            <consortium name="Plant Systems Biology data submission"/>
        </authorList>
    </citation>
    <scope>NUCLEOTIDE SEQUENCE</scope>
    <source>
        <strain evidence="3">D6</strain>
    </source>
</reference>
<evidence type="ECO:0000256" key="2">
    <source>
        <dbReference type="ARBA" id="ARBA00023002"/>
    </source>
</evidence>
<keyword evidence="2" id="KW-0560">Oxidoreductase</keyword>
<keyword evidence="4" id="KW-1185">Reference proteome</keyword>
<dbReference type="Pfam" id="PF00106">
    <property type="entry name" value="adh_short"/>
    <property type="match status" value="1"/>
</dbReference>